<evidence type="ECO:0000256" key="1">
    <source>
        <dbReference type="ARBA" id="ARBA00022490"/>
    </source>
</evidence>
<evidence type="ECO:0000256" key="5">
    <source>
        <dbReference type="ARBA" id="ARBA00022723"/>
    </source>
</evidence>
<keyword evidence="14" id="KW-1185">Reference proteome</keyword>
<dbReference type="InterPro" id="IPR002575">
    <property type="entry name" value="Aminoglycoside_PTrfase"/>
</dbReference>
<keyword evidence="5 11" id="KW-0479">Metal-binding</keyword>
<dbReference type="NCBIfam" id="NF008738">
    <property type="entry name" value="PRK11768.1"/>
    <property type="match status" value="1"/>
</dbReference>
<evidence type="ECO:0000256" key="9">
    <source>
        <dbReference type="ARBA" id="ARBA00022842"/>
    </source>
</evidence>
<dbReference type="Gene3D" id="1.10.510.10">
    <property type="entry name" value="Transferase(Phosphotransferase) domain 1"/>
    <property type="match status" value="1"/>
</dbReference>
<organism evidence="13 14">
    <name type="scientific">Paraferrimonas haliotis</name>
    <dbReference type="NCBI Taxonomy" id="2013866"/>
    <lineage>
        <taxon>Bacteria</taxon>
        <taxon>Pseudomonadati</taxon>
        <taxon>Pseudomonadota</taxon>
        <taxon>Gammaproteobacteria</taxon>
        <taxon>Alteromonadales</taxon>
        <taxon>Ferrimonadaceae</taxon>
        <taxon>Paraferrimonas</taxon>
    </lineage>
</organism>
<feature type="active site" evidence="11">
    <location>
        <position position="223"/>
    </location>
</feature>
<feature type="site" description="ATP" evidence="11">
    <location>
        <position position="36"/>
    </location>
</feature>
<dbReference type="Gene3D" id="1.20.1270.170">
    <property type="match status" value="1"/>
</dbReference>
<feature type="binding site" evidence="11">
    <location>
        <position position="211"/>
    </location>
    <ligand>
        <name>Mg(2+)</name>
        <dbReference type="ChEBI" id="CHEBI:18420"/>
    </ligand>
</feature>
<dbReference type="InterPro" id="IPR032882">
    <property type="entry name" value="SrkA/RdoA"/>
</dbReference>
<keyword evidence="2 11" id="KW-0723">Serine/threonine-protein kinase</keyword>
<name>A0AA37TIQ7_9GAMM</name>
<dbReference type="GO" id="GO:0004674">
    <property type="term" value="F:protein serine/threonine kinase activity"/>
    <property type="evidence" value="ECO:0007669"/>
    <property type="project" value="UniProtKB-UniRule"/>
</dbReference>
<evidence type="ECO:0000256" key="2">
    <source>
        <dbReference type="ARBA" id="ARBA00022527"/>
    </source>
</evidence>
<dbReference type="RefSeq" id="WP_095497681.1">
    <property type="nucleotide sequence ID" value="NZ_BSPO01000001.1"/>
</dbReference>
<dbReference type="SUPFAM" id="SSF56112">
    <property type="entry name" value="Protein kinase-like (PK-like)"/>
    <property type="match status" value="1"/>
</dbReference>
<keyword evidence="6 11" id="KW-0547">Nucleotide-binding</keyword>
<comment type="subcellular location">
    <subcellularLocation>
        <location evidence="11">Cytoplasm</location>
    </subcellularLocation>
</comment>
<evidence type="ECO:0000256" key="6">
    <source>
        <dbReference type="ARBA" id="ARBA00022741"/>
    </source>
</evidence>
<comment type="catalytic activity">
    <reaction evidence="11">
        <text>L-seryl-[protein] + ATP = O-phospho-L-seryl-[protein] + ADP + H(+)</text>
        <dbReference type="Rhea" id="RHEA:17989"/>
        <dbReference type="Rhea" id="RHEA-COMP:9863"/>
        <dbReference type="Rhea" id="RHEA-COMP:11604"/>
        <dbReference type="ChEBI" id="CHEBI:15378"/>
        <dbReference type="ChEBI" id="CHEBI:29999"/>
        <dbReference type="ChEBI" id="CHEBI:30616"/>
        <dbReference type="ChEBI" id="CHEBI:83421"/>
        <dbReference type="ChEBI" id="CHEBI:456216"/>
        <dbReference type="EC" id="2.7.11.1"/>
    </reaction>
</comment>
<keyword evidence="4 11" id="KW-0808">Transferase</keyword>
<comment type="function">
    <text evidence="11">A protein kinase that phosphorylates Ser and Thr residues. Probably acts to suppress the effects of stress linked to accumulation of reactive oxygen species. Probably involved in the extracytoplasmic stress response.</text>
</comment>
<evidence type="ECO:0000256" key="7">
    <source>
        <dbReference type="ARBA" id="ARBA00022777"/>
    </source>
</evidence>
<dbReference type="GO" id="GO:0005737">
    <property type="term" value="C:cytoplasm"/>
    <property type="evidence" value="ECO:0007669"/>
    <property type="project" value="UniProtKB-SubCell"/>
</dbReference>
<sequence>MIESASDYGELTPDLIINAIESLQIYPETGLLPLNSYENRVYQFRCDRQHRYVVKFYRPQRWSDAQIQEELDYAIELAEFEVPVATPERHQGQLLHHYQGYRFALFNSMGGRTFEVDNFDQLEAVGRFIGRIHQLGRKQAFKHRHSVNLDELVLSPCQWLRQSKRVPTTLETAYFTALDILQEQTVAAWQQWHKEHAVETVRLHGDLHPSNILWTDDGPGFVDLDDARQGPAIQDLWMMLSGDRTQQQIQLDILAESYDEFSDFPKHQLALIEPLRAMRMMHYTAWLGKRWQDPAFPRNFPWFAEDKYWEQQILAIKEQIAALNEDPIRLPGQF</sequence>
<keyword evidence="8 11" id="KW-0067">ATP-binding</keyword>
<evidence type="ECO:0000313" key="13">
    <source>
        <dbReference type="EMBL" id="GLS82117.1"/>
    </source>
</evidence>
<dbReference type="Pfam" id="PF01636">
    <property type="entry name" value="APH"/>
    <property type="match status" value="1"/>
</dbReference>
<gene>
    <name evidence="13" type="primary">rdoA</name>
    <name evidence="11" type="synonym">srkA</name>
    <name evidence="13" type="ORF">GCM10007894_00940</name>
</gene>
<reference evidence="13 14" key="1">
    <citation type="journal article" date="2014" name="Int. J. Syst. Evol. Microbiol.">
        <title>Complete genome sequence of Corynebacterium casei LMG S-19264T (=DSM 44701T), isolated from a smear-ripened cheese.</title>
        <authorList>
            <consortium name="US DOE Joint Genome Institute (JGI-PGF)"/>
            <person name="Walter F."/>
            <person name="Albersmeier A."/>
            <person name="Kalinowski J."/>
            <person name="Ruckert C."/>
        </authorList>
    </citation>
    <scope>NUCLEOTIDE SEQUENCE [LARGE SCALE GENOMIC DNA]</scope>
    <source>
        <strain evidence="13 14">NBRC 112785</strain>
    </source>
</reference>
<dbReference type="PANTHER" id="PTHR39573">
    <property type="entry name" value="STRESS RESPONSE KINASE A"/>
    <property type="match status" value="1"/>
</dbReference>
<evidence type="ECO:0000256" key="3">
    <source>
        <dbReference type="ARBA" id="ARBA00022553"/>
    </source>
</evidence>
<comment type="catalytic activity">
    <reaction evidence="11">
        <text>L-threonyl-[protein] + ATP = O-phospho-L-threonyl-[protein] + ADP + H(+)</text>
        <dbReference type="Rhea" id="RHEA:46608"/>
        <dbReference type="Rhea" id="RHEA-COMP:11060"/>
        <dbReference type="Rhea" id="RHEA-COMP:11605"/>
        <dbReference type="ChEBI" id="CHEBI:15378"/>
        <dbReference type="ChEBI" id="CHEBI:30013"/>
        <dbReference type="ChEBI" id="CHEBI:30616"/>
        <dbReference type="ChEBI" id="CHEBI:61977"/>
        <dbReference type="ChEBI" id="CHEBI:456216"/>
        <dbReference type="EC" id="2.7.11.1"/>
    </reaction>
</comment>
<dbReference type="GO" id="GO:0000287">
    <property type="term" value="F:magnesium ion binding"/>
    <property type="evidence" value="ECO:0007669"/>
    <property type="project" value="UniProtKB-UniRule"/>
</dbReference>
<evidence type="ECO:0000256" key="4">
    <source>
        <dbReference type="ARBA" id="ARBA00022679"/>
    </source>
</evidence>
<comment type="cofactor">
    <cofactor evidence="11">
        <name>Mg(2+)</name>
        <dbReference type="ChEBI" id="CHEBI:18420"/>
    </cofactor>
</comment>
<evidence type="ECO:0000259" key="12">
    <source>
        <dbReference type="Pfam" id="PF01636"/>
    </source>
</evidence>
<evidence type="ECO:0000313" key="14">
    <source>
        <dbReference type="Proteomes" id="UP001157439"/>
    </source>
</evidence>
<keyword evidence="10 11" id="KW-0346">Stress response</keyword>
<keyword evidence="7 11" id="KW-0418">Kinase</keyword>
<dbReference type="AlphaFoldDB" id="A0AA37TIQ7"/>
<feature type="binding site" evidence="11">
    <location>
        <position position="223"/>
    </location>
    <ligand>
        <name>Mg(2+)</name>
        <dbReference type="ChEBI" id="CHEBI:18420"/>
    </ligand>
</feature>
<dbReference type="EC" id="2.7.11.1" evidence="11"/>
<feature type="domain" description="Aminoglycoside phosphotransferase" evidence="12">
    <location>
        <begin position="33"/>
        <end position="262"/>
    </location>
</feature>
<dbReference type="PANTHER" id="PTHR39573:SF1">
    <property type="entry name" value="STRESS RESPONSE KINASE A"/>
    <property type="match status" value="1"/>
</dbReference>
<dbReference type="EMBL" id="BSPO01000001">
    <property type="protein sequence ID" value="GLS82117.1"/>
    <property type="molecule type" value="Genomic_DNA"/>
</dbReference>
<protein>
    <recommendedName>
        <fullName evidence="11">Stress response kinase A</fullName>
        <ecNumber evidence="11">2.7.11.1</ecNumber>
    </recommendedName>
    <alternativeName>
        <fullName evidence="11">Serine/threonine-protein kinase SrkA</fullName>
    </alternativeName>
</protein>
<keyword evidence="3 11" id="KW-0597">Phosphoprotein</keyword>
<dbReference type="InterPro" id="IPR011009">
    <property type="entry name" value="Kinase-like_dom_sf"/>
</dbReference>
<dbReference type="Proteomes" id="UP001157439">
    <property type="component" value="Unassembled WGS sequence"/>
</dbReference>
<dbReference type="Gene3D" id="3.30.200.70">
    <property type="match status" value="1"/>
</dbReference>
<keyword evidence="1 11" id="KW-0963">Cytoplasm</keyword>
<dbReference type="GO" id="GO:0005524">
    <property type="term" value="F:ATP binding"/>
    <property type="evidence" value="ECO:0007669"/>
    <property type="project" value="UniProtKB-UniRule"/>
</dbReference>
<dbReference type="HAMAP" id="MF_01497">
    <property type="entry name" value="SrkA_kinase"/>
    <property type="match status" value="1"/>
</dbReference>
<evidence type="ECO:0000256" key="11">
    <source>
        <dbReference type="HAMAP-Rule" id="MF_01497"/>
    </source>
</evidence>
<evidence type="ECO:0000256" key="8">
    <source>
        <dbReference type="ARBA" id="ARBA00022840"/>
    </source>
</evidence>
<comment type="caution">
    <text evidence="13">The sequence shown here is derived from an EMBL/GenBank/DDBJ whole genome shotgun (WGS) entry which is preliminary data.</text>
</comment>
<accession>A0AA37TIQ7</accession>
<comment type="similarity">
    <text evidence="11">Belongs to the SrkA/RdoA protein kinase family.</text>
</comment>
<comment type="subunit">
    <text evidence="11">Monomer.</text>
</comment>
<proteinExistence type="inferred from homology"/>
<keyword evidence="9 11" id="KW-0460">Magnesium</keyword>
<feature type="active site" description="Proton acceptor" evidence="11">
    <location>
        <position position="206"/>
    </location>
</feature>
<evidence type="ECO:0000256" key="10">
    <source>
        <dbReference type="ARBA" id="ARBA00023016"/>
    </source>
</evidence>